<comment type="subunit">
    <text evidence="5">The basic unit is a heterodimer which dimerizes to form tetramers. The heterotetramers trimerize; 6 large subunits form a core ring with 6 small subunits projecting outwards.</text>
</comment>
<keyword evidence="1 5" id="KW-0846">Cobalamin</keyword>
<dbReference type="GO" id="GO:0006520">
    <property type="term" value="P:amino acid metabolic process"/>
    <property type="evidence" value="ECO:0007669"/>
    <property type="project" value="InterPro"/>
</dbReference>
<comment type="caution">
    <text evidence="6">The sequence shown here is derived from an EMBL/GenBank/DDBJ whole genome shotgun (WGS) entry which is preliminary data.</text>
</comment>
<dbReference type="Proteomes" id="UP000584824">
    <property type="component" value="Unassembled WGS sequence"/>
</dbReference>
<evidence type="ECO:0000256" key="1">
    <source>
        <dbReference type="ARBA" id="ARBA00022628"/>
    </source>
</evidence>
<keyword evidence="2 5" id="KW-0456">Lyase</keyword>
<dbReference type="EC" id="4.3.1.7" evidence="5"/>
<dbReference type="Pfam" id="PF05985">
    <property type="entry name" value="EutC"/>
    <property type="match status" value="1"/>
</dbReference>
<dbReference type="RefSeq" id="WP_183794489.1">
    <property type="nucleotide sequence ID" value="NZ_JACIDU010000018.1"/>
</dbReference>
<evidence type="ECO:0000256" key="5">
    <source>
        <dbReference type="HAMAP-Rule" id="MF_00601"/>
    </source>
</evidence>
<comment type="similarity">
    <text evidence="5">Belongs to the EutC family.</text>
</comment>
<dbReference type="InterPro" id="IPR042251">
    <property type="entry name" value="EutC_C"/>
</dbReference>
<sequence length="264" mass="27584">MSKQRPSLITKAPELLECLKAATEARIALGRCGPGLPTAAVQGFLLDHARARQAVWRPLDVDGLERNLTACGGVVVHAASRVVDRAEYLRRPDLGRALSEKSRRALAAKASECDVAFVIADGLSATAVEINAAPLVAALLPLLAEQDFSVGPVTIATQARVALGDDAGVALGARTVIVIIGERPGLSAADSLGVYMTHAPEAGLPDSRRNCISNIRDGGLPVPEAAAKVMSLLLAMRAQATSGVDLIEQEDGIPLVPDARDQRL</sequence>
<dbReference type="PIRSF" id="PIRSF018982">
    <property type="entry name" value="EutC"/>
    <property type="match status" value="1"/>
</dbReference>
<comment type="cofactor">
    <cofactor evidence="5">
        <name>adenosylcob(III)alamin</name>
        <dbReference type="ChEBI" id="CHEBI:18408"/>
    </cofactor>
    <text evidence="5">Binds between the large and small subunits.</text>
</comment>
<evidence type="ECO:0000256" key="3">
    <source>
        <dbReference type="ARBA" id="ARBA00023285"/>
    </source>
</evidence>
<dbReference type="InterPro" id="IPR009246">
    <property type="entry name" value="EutC"/>
</dbReference>
<comment type="subcellular location">
    <subcellularLocation>
        <location evidence="5">Bacterial microcompartment</location>
    </subcellularLocation>
</comment>
<dbReference type="PANTHER" id="PTHR39330">
    <property type="entry name" value="ETHANOLAMINE AMMONIA-LYASE LIGHT CHAIN"/>
    <property type="match status" value="1"/>
</dbReference>
<dbReference type="GO" id="GO:0046336">
    <property type="term" value="P:ethanolamine catabolic process"/>
    <property type="evidence" value="ECO:0007669"/>
    <property type="project" value="UniProtKB-UniRule"/>
</dbReference>
<dbReference type="GO" id="GO:0031471">
    <property type="term" value="C:ethanolamine degradation polyhedral organelle"/>
    <property type="evidence" value="ECO:0007669"/>
    <property type="project" value="UniProtKB-UniRule"/>
</dbReference>
<dbReference type="Gene3D" id="1.10.30.40">
    <property type="entry name" value="Ethanolamine ammonia-lyase light chain (EutC), N-terminal domain"/>
    <property type="match status" value="1"/>
</dbReference>
<feature type="binding site" evidence="5">
    <location>
        <position position="161"/>
    </location>
    <ligand>
        <name>adenosylcob(III)alamin</name>
        <dbReference type="ChEBI" id="CHEBI:18408"/>
    </ligand>
</feature>
<feature type="binding site" evidence="5">
    <location>
        <position position="211"/>
    </location>
    <ligand>
        <name>adenosylcob(III)alamin</name>
        <dbReference type="ChEBI" id="CHEBI:18408"/>
    </ligand>
</feature>
<dbReference type="Gene3D" id="3.40.50.11240">
    <property type="entry name" value="Ethanolamine ammonia-lyase light chain (EutC)"/>
    <property type="match status" value="1"/>
</dbReference>
<keyword evidence="7" id="KW-1185">Reference proteome</keyword>
<comment type="pathway">
    <text evidence="5">Amine and polyamine degradation; ethanolamine degradation.</text>
</comment>
<dbReference type="PANTHER" id="PTHR39330:SF1">
    <property type="entry name" value="ETHANOLAMINE AMMONIA-LYASE SMALL SUBUNIT"/>
    <property type="match status" value="1"/>
</dbReference>
<evidence type="ECO:0000256" key="4">
    <source>
        <dbReference type="ARBA" id="ARBA00024446"/>
    </source>
</evidence>
<dbReference type="GO" id="GO:0031419">
    <property type="term" value="F:cobalamin binding"/>
    <property type="evidence" value="ECO:0007669"/>
    <property type="project" value="UniProtKB-UniRule"/>
</dbReference>
<dbReference type="UniPathway" id="UPA00560"/>
<comment type="function">
    <text evidence="5">Catalyzes the deamination of various vicinal amino-alcohols to oxo compounds. Allows this organism to utilize ethanolamine as the sole source of nitrogen and carbon in the presence of external vitamin B12.</text>
</comment>
<gene>
    <name evidence="5" type="primary">eutC</name>
    <name evidence="6" type="ORF">GGQ66_003797</name>
</gene>
<accession>A0A7W6K4T0</accession>
<keyword evidence="3 5" id="KW-0170">Cobalt</keyword>
<feature type="binding site" evidence="5">
    <location>
        <position position="182"/>
    </location>
    <ligand>
        <name>adenosylcob(III)alamin</name>
        <dbReference type="ChEBI" id="CHEBI:18408"/>
    </ligand>
</feature>
<evidence type="ECO:0000256" key="2">
    <source>
        <dbReference type="ARBA" id="ARBA00023239"/>
    </source>
</evidence>
<protein>
    <recommendedName>
        <fullName evidence="5">Ethanolamine ammonia-lyase small subunit</fullName>
        <shortName evidence="5">EAL small subunit</shortName>
        <ecNumber evidence="5">4.3.1.7</ecNumber>
    </recommendedName>
</protein>
<dbReference type="AlphaFoldDB" id="A0A7W6K4T0"/>
<dbReference type="NCBIfam" id="NF003971">
    <property type="entry name" value="PRK05465.1"/>
    <property type="match status" value="1"/>
</dbReference>
<dbReference type="GO" id="GO:0008851">
    <property type="term" value="F:ethanolamine ammonia-lyase activity"/>
    <property type="evidence" value="ECO:0007669"/>
    <property type="project" value="UniProtKB-UniRule"/>
</dbReference>
<dbReference type="EMBL" id="JACIDU010000018">
    <property type="protein sequence ID" value="MBB4105210.1"/>
    <property type="molecule type" value="Genomic_DNA"/>
</dbReference>
<proteinExistence type="inferred from homology"/>
<evidence type="ECO:0000313" key="7">
    <source>
        <dbReference type="Proteomes" id="UP000584824"/>
    </source>
</evidence>
<dbReference type="InterPro" id="IPR042255">
    <property type="entry name" value="EutC_N"/>
</dbReference>
<dbReference type="HAMAP" id="MF_00601">
    <property type="entry name" value="EutC"/>
    <property type="match status" value="1"/>
</dbReference>
<name>A0A7W6K4T0_9HYPH</name>
<reference evidence="6 7" key="1">
    <citation type="submission" date="2020-08" db="EMBL/GenBank/DDBJ databases">
        <title>Genomic Encyclopedia of Type Strains, Phase IV (KMG-IV): sequencing the most valuable type-strain genomes for metagenomic binning, comparative biology and taxonomic classification.</title>
        <authorList>
            <person name="Goeker M."/>
        </authorList>
    </citation>
    <scope>NUCLEOTIDE SEQUENCE [LARGE SCALE GENOMIC DNA]</scope>
    <source>
        <strain evidence="6 7">DSM 26385</strain>
    </source>
</reference>
<organism evidence="6 7">
    <name type="scientific">Allorhizobium borbori</name>
    <dbReference type="NCBI Taxonomy" id="485907"/>
    <lineage>
        <taxon>Bacteria</taxon>
        <taxon>Pseudomonadati</taxon>
        <taxon>Pseudomonadota</taxon>
        <taxon>Alphaproteobacteria</taxon>
        <taxon>Hyphomicrobiales</taxon>
        <taxon>Rhizobiaceae</taxon>
        <taxon>Rhizobium/Agrobacterium group</taxon>
        <taxon>Allorhizobium</taxon>
    </lineage>
</organism>
<evidence type="ECO:0000313" key="6">
    <source>
        <dbReference type="EMBL" id="MBB4105210.1"/>
    </source>
</evidence>
<dbReference type="GO" id="GO:0009350">
    <property type="term" value="C:ethanolamine ammonia-lyase complex"/>
    <property type="evidence" value="ECO:0007669"/>
    <property type="project" value="UniProtKB-UniRule"/>
</dbReference>
<keyword evidence="4 5" id="KW-1283">Bacterial microcompartment</keyword>
<comment type="catalytic activity">
    <reaction evidence="5">
        <text>ethanolamine = acetaldehyde + NH4(+)</text>
        <dbReference type="Rhea" id="RHEA:15313"/>
        <dbReference type="ChEBI" id="CHEBI:15343"/>
        <dbReference type="ChEBI" id="CHEBI:28938"/>
        <dbReference type="ChEBI" id="CHEBI:57603"/>
        <dbReference type="EC" id="4.3.1.7"/>
    </reaction>
</comment>